<sequence length="79" mass="8004">MALSDTSAIASYTVTDGKLTIGQNGIDATNSYAVLLADAIEINGKVNATNAMVGAGNFTFDNSTGAMTSADKSAMILQP</sequence>
<keyword evidence="2" id="KW-1185">Reference proteome</keyword>
<name>A0ABT6ECK9_9ENTR</name>
<gene>
    <name evidence="1" type="ORF">OXR69_009730</name>
</gene>
<comment type="caution">
    <text evidence="1">The sequence shown here is derived from an EMBL/GenBank/DDBJ whole genome shotgun (WGS) entry which is preliminary data.</text>
</comment>
<dbReference type="EMBL" id="JAPQEX020000001">
    <property type="protein sequence ID" value="MDG1642153.1"/>
    <property type="molecule type" value="Genomic_DNA"/>
</dbReference>
<dbReference type="Gene3D" id="2.160.20.10">
    <property type="entry name" value="Single-stranded right-handed beta-helix, Pectin lyase-like"/>
    <property type="match status" value="1"/>
</dbReference>
<evidence type="ECO:0000313" key="2">
    <source>
        <dbReference type="Proteomes" id="UP001075001"/>
    </source>
</evidence>
<protein>
    <submittedName>
        <fullName evidence="1">Uncharacterized protein</fullName>
    </submittedName>
</protein>
<accession>A0ABT6ECK9</accession>
<proteinExistence type="predicted"/>
<dbReference type="SUPFAM" id="SSF51126">
    <property type="entry name" value="Pectin lyase-like"/>
    <property type="match status" value="1"/>
</dbReference>
<evidence type="ECO:0000313" key="1">
    <source>
        <dbReference type="EMBL" id="MDG1642153.1"/>
    </source>
</evidence>
<dbReference type="InterPro" id="IPR011050">
    <property type="entry name" value="Pectin_lyase_fold/virulence"/>
</dbReference>
<reference evidence="1" key="1">
    <citation type="submission" date="2023-03" db="EMBL/GenBank/DDBJ databases">
        <title>identification of new KPC variant in Klebsiella huaxiensis from the Hospital Sewage Samples in China.</title>
        <authorList>
            <person name="Wu Y."/>
        </authorList>
    </citation>
    <scope>NUCLEOTIDE SEQUENCE</scope>
    <source>
        <strain evidence="1">ZR-9</strain>
    </source>
</reference>
<dbReference type="InterPro" id="IPR012334">
    <property type="entry name" value="Pectin_lyas_fold"/>
</dbReference>
<organism evidence="1 2">
    <name type="scientific">Klebsiella huaxiensis</name>
    <dbReference type="NCBI Taxonomy" id="2153354"/>
    <lineage>
        <taxon>Bacteria</taxon>
        <taxon>Pseudomonadati</taxon>
        <taxon>Pseudomonadota</taxon>
        <taxon>Gammaproteobacteria</taxon>
        <taxon>Enterobacterales</taxon>
        <taxon>Enterobacteriaceae</taxon>
        <taxon>Klebsiella/Raoultella group</taxon>
        <taxon>Klebsiella</taxon>
    </lineage>
</organism>
<dbReference type="Proteomes" id="UP001075001">
    <property type="component" value="Unassembled WGS sequence"/>
</dbReference>